<dbReference type="RefSeq" id="WP_146807236.1">
    <property type="nucleotide sequence ID" value="NZ_BJUA01000013.1"/>
</dbReference>
<dbReference type="Proteomes" id="UP000321386">
    <property type="component" value="Unassembled WGS sequence"/>
</dbReference>
<comment type="subcellular location">
    <subcellularLocation>
        <location evidence="1">Cell membrane</location>
        <topology evidence="1">Multi-pass membrane protein</topology>
    </subcellularLocation>
</comment>
<feature type="transmembrane region" description="Helical" evidence="6">
    <location>
        <begin position="228"/>
        <end position="244"/>
    </location>
</feature>
<evidence type="ECO:0000313" key="9">
    <source>
        <dbReference type="Proteomes" id="UP000321386"/>
    </source>
</evidence>
<proteinExistence type="predicted"/>
<evidence type="ECO:0000259" key="7">
    <source>
        <dbReference type="PROSITE" id="PS50850"/>
    </source>
</evidence>
<feature type="transmembrane region" description="Helical" evidence="6">
    <location>
        <begin position="12"/>
        <end position="32"/>
    </location>
</feature>
<evidence type="ECO:0000256" key="5">
    <source>
        <dbReference type="SAM" id="MobiDB-lite"/>
    </source>
</evidence>
<dbReference type="PANTHER" id="PTHR23501:SF154">
    <property type="entry name" value="MULTIDRUG-EFFLUX TRANSPORTER RV1634-RELATED"/>
    <property type="match status" value="1"/>
</dbReference>
<dbReference type="EMBL" id="BJUA01000013">
    <property type="protein sequence ID" value="GEK18848.1"/>
    <property type="molecule type" value="Genomic_DNA"/>
</dbReference>
<dbReference type="PANTHER" id="PTHR23501">
    <property type="entry name" value="MAJOR FACILITATOR SUPERFAMILY"/>
    <property type="match status" value="1"/>
</dbReference>
<dbReference type="InterPro" id="IPR020846">
    <property type="entry name" value="MFS_dom"/>
</dbReference>
<dbReference type="OrthoDB" id="9778875at2"/>
<feature type="transmembrane region" description="Helical" evidence="6">
    <location>
        <begin position="250"/>
        <end position="270"/>
    </location>
</feature>
<dbReference type="GO" id="GO:0005886">
    <property type="term" value="C:plasma membrane"/>
    <property type="evidence" value="ECO:0007669"/>
    <property type="project" value="UniProtKB-SubCell"/>
</dbReference>
<dbReference type="InterPro" id="IPR036259">
    <property type="entry name" value="MFS_trans_sf"/>
</dbReference>
<feature type="transmembrane region" description="Helical" evidence="6">
    <location>
        <begin position="413"/>
        <end position="436"/>
    </location>
</feature>
<feature type="transmembrane region" description="Helical" evidence="6">
    <location>
        <begin position="113"/>
        <end position="130"/>
    </location>
</feature>
<comment type="caution">
    <text evidence="8">The sequence shown here is derived from an EMBL/GenBank/DDBJ whole genome shotgun (WGS) entry which is preliminary data.</text>
</comment>
<evidence type="ECO:0000313" key="8">
    <source>
        <dbReference type="EMBL" id="GEK18848.1"/>
    </source>
</evidence>
<dbReference type="InterPro" id="IPR011701">
    <property type="entry name" value="MFS"/>
</dbReference>
<keyword evidence="9" id="KW-1185">Reference proteome</keyword>
<name>A0A510UW30_9CELL</name>
<evidence type="ECO:0000256" key="2">
    <source>
        <dbReference type="ARBA" id="ARBA00022692"/>
    </source>
</evidence>
<feature type="region of interest" description="Disordered" evidence="5">
    <location>
        <begin position="198"/>
        <end position="217"/>
    </location>
</feature>
<feature type="region of interest" description="Disordered" evidence="5">
    <location>
        <begin position="475"/>
        <end position="509"/>
    </location>
</feature>
<feature type="transmembrane region" description="Helical" evidence="6">
    <location>
        <begin position="170"/>
        <end position="190"/>
    </location>
</feature>
<feature type="transmembrane region" description="Helical" evidence="6">
    <location>
        <begin position="313"/>
        <end position="335"/>
    </location>
</feature>
<evidence type="ECO:0000256" key="3">
    <source>
        <dbReference type="ARBA" id="ARBA00022989"/>
    </source>
</evidence>
<feature type="transmembrane region" description="Helical" evidence="6">
    <location>
        <begin position="85"/>
        <end position="107"/>
    </location>
</feature>
<feature type="transmembrane region" description="Helical" evidence="6">
    <location>
        <begin position="373"/>
        <end position="392"/>
    </location>
</feature>
<keyword evidence="4 6" id="KW-0472">Membrane</keyword>
<dbReference type="PRINTS" id="PR01036">
    <property type="entry name" value="TCRTETB"/>
</dbReference>
<dbReference type="Pfam" id="PF07690">
    <property type="entry name" value="MFS_1"/>
    <property type="match status" value="1"/>
</dbReference>
<feature type="compositionally biased region" description="Polar residues" evidence="5">
    <location>
        <begin position="494"/>
        <end position="509"/>
    </location>
</feature>
<dbReference type="PROSITE" id="PS50850">
    <property type="entry name" value="MFS"/>
    <property type="match status" value="1"/>
</dbReference>
<evidence type="ECO:0000256" key="4">
    <source>
        <dbReference type="ARBA" id="ARBA00023136"/>
    </source>
</evidence>
<evidence type="ECO:0000256" key="1">
    <source>
        <dbReference type="ARBA" id="ARBA00004651"/>
    </source>
</evidence>
<feature type="transmembrane region" description="Helical" evidence="6">
    <location>
        <begin position="442"/>
        <end position="464"/>
    </location>
</feature>
<dbReference type="GO" id="GO:0022857">
    <property type="term" value="F:transmembrane transporter activity"/>
    <property type="evidence" value="ECO:0007669"/>
    <property type="project" value="InterPro"/>
</dbReference>
<feature type="transmembrane region" description="Helical" evidence="6">
    <location>
        <begin position="142"/>
        <end position="164"/>
    </location>
</feature>
<accession>A0A510UW30</accession>
<dbReference type="SUPFAM" id="SSF103473">
    <property type="entry name" value="MFS general substrate transporter"/>
    <property type="match status" value="1"/>
</dbReference>
<protein>
    <recommendedName>
        <fullName evidence="7">Major facilitator superfamily (MFS) profile domain-containing protein</fullName>
    </recommendedName>
</protein>
<keyword evidence="3 6" id="KW-1133">Transmembrane helix</keyword>
<gene>
    <name evidence="8" type="ORF">CPE01_25810</name>
</gene>
<feature type="transmembrane region" description="Helical" evidence="6">
    <location>
        <begin position="290"/>
        <end position="307"/>
    </location>
</feature>
<dbReference type="AlphaFoldDB" id="A0A510UW30"/>
<feature type="transmembrane region" description="Helical" evidence="6">
    <location>
        <begin position="347"/>
        <end position="367"/>
    </location>
</feature>
<dbReference type="Gene3D" id="1.20.1250.20">
    <property type="entry name" value="MFS general substrate transporter like domains"/>
    <property type="match status" value="2"/>
</dbReference>
<feature type="transmembrane region" description="Helical" evidence="6">
    <location>
        <begin position="52"/>
        <end position="73"/>
    </location>
</feature>
<feature type="domain" description="Major facilitator superfamily (MFS) profile" evidence="7">
    <location>
        <begin position="19"/>
        <end position="471"/>
    </location>
</feature>
<keyword evidence="2 6" id="KW-0812">Transmembrane</keyword>
<evidence type="ECO:0000256" key="6">
    <source>
        <dbReference type="SAM" id="Phobius"/>
    </source>
</evidence>
<reference evidence="8 9" key="1">
    <citation type="submission" date="2019-07" db="EMBL/GenBank/DDBJ databases">
        <title>Whole genome shotgun sequence of Cellulomonas persica NBRC 101101.</title>
        <authorList>
            <person name="Hosoyama A."/>
            <person name="Uohara A."/>
            <person name="Ohji S."/>
            <person name="Ichikawa N."/>
        </authorList>
    </citation>
    <scope>NUCLEOTIDE SEQUENCE [LARGE SCALE GENOMIC DNA]</scope>
    <source>
        <strain evidence="8 9">NBRC 101101</strain>
    </source>
</reference>
<sequence>MPSVLTDDARAAWVRLRATTWAMCALVFLAAFESLAVTTVMPTVSLELDGAALYAVAFAAPLASGVVGMVTAGAWADRAGPARPLLAAAIAFVVGLVVAGTAPTMVVLAGGRLLQGLGGGALTVVSYVVVARLYPGALHPRVFAGFSAAWVVPSLVGPPVAGFVTEHLDWRWVFLGVALIVPPIATVVLARVRSLGPPEHPEPAPDGLTPAGRAADDAPTTVAGARRIAWAVLAAVAVLVLGVSGEIGGAATVVVALVGVAVALGALSRLVPPGTLRAARGLPAVIADRGLLAGAFFAAEVYLPYLLTRRYDVAATFAGVSLTAAALTWASAAWVQGRLGERLPHARAIQVGTLIVTVGIAGTGVGAAVHAPIPLLVVAWAVAGFGMGLTYARQTVLVLRYSTGRAAGTNSSALSVSDSIGASLALAVTGVLFAAVSSRGGATPYVACFALTAALAAGAALLAARVTPRAAHGHAGASANVAEDAPDDVRTGAAQRSSDTPTDSSVART</sequence>
<organism evidence="8 9">
    <name type="scientific">Cellulomonas persica</name>
    <dbReference type="NCBI Taxonomy" id="76861"/>
    <lineage>
        <taxon>Bacteria</taxon>
        <taxon>Bacillati</taxon>
        <taxon>Actinomycetota</taxon>
        <taxon>Actinomycetes</taxon>
        <taxon>Micrococcales</taxon>
        <taxon>Cellulomonadaceae</taxon>
        <taxon>Cellulomonas</taxon>
    </lineage>
</organism>